<accession>A0ACC1SMM4</accession>
<proteinExistence type="predicted"/>
<gene>
    <name evidence="1" type="ORF">NM688_g5949</name>
</gene>
<keyword evidence="2" id="KW-1185">Reference proteome</keyword>
<reference evidence="1" key="1">
    <citation type="submission" date="2022-07" db="EMBL/GenBank/DDBJ databases">
        <title>Genome Sequence of Phlebia brevispora.</title>
        <authorList>
            <person name="Buettner E."/>
        </authorList>
    </citation>
    <scope>NUCLEOTIDE SEQUENCE</scope>
    <source>
        <strain evidence="1">MPL23</strain>
    </source>
</reference>
<dbReference type="EMBL" id="JANHOG010001155">
    <property type="protein sequence ID" value="KAJ3542653.1"/>
    <property type="molecule type" value="Genomic_DNA"/>
</dbReference>
<name>A0ACC1SMM4_9APHY</name>
<organism evidence="1 2">
    <name type="scientific">Phlebia brevispora</name>
    <dbReference type="NCBI Taxonomy" id="194682"/>
    <lineage>
        <taxon>Eukaryota</taxon>
        <taxon>Fungi</taxon>
        <taxon>Dikarya</taxon>
        <taxon>Basidiomycota</taxon>
        <taxon>Agaricomycotina</taxon>
        <taxon>Agaricomycetes</taxon>
        <taxon>Polyporales</taxon>
        <taxon>Meruliaceae</taxon>
        <taxon>Phlebia</taxon>
    </lineage>
</organism>
<sequence length="323" mass="34222">MFGEDAQQVCYAARAVVIRATVVVFGFFIIFINIIWPSPSPSDPSLSLLDNLRPWTVALYFTLDILAHLTLCLFHEAEFSSVSGVGSTINLALSPMNSDRQTLLLLCGFASSLMLNCTNIGMILWFILSKRTFVANGVDSLRIIPPRFGRIILIVLESYTPVVVSSIVAIISLSLRTSLWTNIAFDIASPSLGIAFSFMIAAAGSKASVGGLIPVNSSSSRSTSVQPTADIEFASVVGGVVLPQAPHVGDIVPAPVTGGIEPVPFDCTGGRSYDAVVGVALQGHISRGAEVNLQLPDMLRRAGTTISRSDSDTSSKCGSIIVM</sequence>
<evidence type="ECO:0000313" key="1">
    <source>
        <dbReference type="EMBL" id="KAJ3542653.1"/>
    </source>
</evidence>
<dbReference type="Proteomes" id="UP001148662">
    <property type="component" value="Unassembled WGS sequence"/>
</dbReference>
<comment type="caution">
    <text evidence="1">The sequence shown here is derived from an EMBL/GenBank/DDBJ whole genome shotgun (WGS) entry which is preliminary data.</text>
</comment>
<evidence type="ECO:0000313" key="2">
    <source>
        <dbReference type="Proteomes" id="UP001148662"/>
    </source>
</evidence>
<protein>
    <submittedName>
        <fullName evidence="1">Uncharacterized protein</fullName>
    </submittedName>
</protein>